<protein>
    <submittedName>
        <fullName evidence="1">Uncharacterized protein</fullName>
    </submittedName>
</protein>
<dbReference type="VEuPathDB" id="FungiDB:SPSK_10380"/>
<dbReference type="RefSeq" id="XP_016583912.1">
    <property type="nucleotide sequence ID" value="XM_016736821.1"/>
</dbReference>
<evidence type="ECO:0000313" key="1">
    <source>
        <dbReference type="EMBL" id="KJR81236.1"/>
    </source>
</evidence>
<reference evidence="1 2" key="1">
    <citation type="journal article" date="2014" name="BMC Genomics">
        <title>Comparative genomics of the major fungal agents of human and animal Sporotrichosis: Sporothrix schenckii and Sporothrix brasiliensis.</title>
        <authorList>
            <person name="Teixeira M.M."/>
            <person name="de Almeida L.G."/>
            <person name="Kubitschek-Barreira P."/>
            <person name="Alves F.L."/>
            <person name="Kioshima E.S."/>
            <person name="Abadio A.K."/>
            <person name="Fernandes L."/>
            <person name="Derengowski L.S."/>
            <person name="Ferreira K.S."/>
            <person name="Souza R.C."/>
            <person name="Ruiz J.C."/>
            <person name="de Andrade N.C."/>
            <person name="Paes H.C."/>
            <person name="Nicola A.M."/>
            <person name="Albuquerque P."/>
            <person name="Gerber A.L."/>
            <person name="Martins V.P."/>
            <person name="Peconick L.D."/>
            <person name="Neto A.V."/>
            <person name="Chaucanez C.B."/>
            <person name="Silva P.A."/>
            <person name="Cunha O.L."/>
            <person name="de Oliveira F.F."/>
            <person name="dos Santos T.C."/>
            <person name="Barros A.L."/>
            <person name="Soares M.A."/>
            <person name="de Oliveira L.M."/>
            <person name="Marini M.M."/>
            <person name="Villalobos-Duno H."/>
            <person name="Cunha M.M."/>
            <person name="de Hoog S."/>
            <person name="da Silveira J.F."/>
            <person name="Henrissat B."/>
            <person name="Nino-Vega G.A."/>
            <person name="Cisalpino P.S."/>
            <person name="Mora-Montes H.M."/>
            <person name="Almeida S.R."/>
            <person name="Stajich J.E."/>
            <person name="Lopes-Bezerra L.M."/>
            <person name="Vasconcelos A.T."/>
            <person name="Felipe M.S."/>
        </authorList>
    </citation>
    <scope>NUCLEOTIDE SEQUENCE [LARGE SCALE GENOMIC DNA]</scope>
    <source>
        <strain evidence="1 2">1099-18</strain>
    </source>
</reference>
<dbReference type="GeneID" id="27672098"/>
<evidence type="ECO:0000313" key="2">
    <source>
        <dbReference type="Proteomes" id="UP000033710"/>
    </source>
</evidence>
<name>A0A0F2LZB5_SPOSC</name>
<dbReference type="EMBL" id="AXCR01000011">
    <property type="protein sequence ID" value="KJR81236.1"/>
    <property type="molecule type" value="Genomic_DNA"/>
</dbReference>
<dbReference type="KEGG" id="ssck:SPSK_10380"/>
<reference evidence="1 2" key="2">
    <citation type="journal article" date="2015" name="Eukaryot. Cell">
        <title>Asexual propagation of a virulent clone complex in a human and feline outbreak of sporotrichosis.</title>
        <authorList>
            <person name="Teixeira Mde M."/>
            <person name="Rodrigues A.M."/>
            <person name="Tsui C.K."/>
            <person name="de Almeida L.G."/>
            <person name="Van Diepeningen A.D."/>
            <person name="van den Ende B.G."/>
            <person name="Fernandes G.F."/>
            <person name="Kano R."/>
            <person name="Hamelin R.C."/>
            <person name="Lopes-Bezerra L.M."/>
            <person name="Vasconcelos A.T."/>
            <person name="de Hoog S."/>
            <person name="de Camargo Z.P."/>
            <person name="Felipe M.S."/>
        </authorList>
    </citation>
    <scope>NUCLEOTIDE SEQUENCE [LARGE SCALE GENOMIC DNA]</scope>
    <source>
        <strain evidence="1 2">1099-18</strain>
    </source>
</reference>
<proteinExistence type="predicted"/>
<comment type="caution">
    <text evidence="1">The sequence shown here is derived from an EMBL/GenBank/DDBJ whole genome shotgun (WGS) entry which is preliminary data.</text>
</comment>
<accession>A0A0F2LZB5</accession>
<dbReference type="AlphaFoldDB" id="A0A0F2LZB5"/>
<dbReference type="Proteomes" id="UP000033710">
    <property type="component" value="Unassembled WGS sequence"/>
</dbReference>
<organism evidence="1 2">
    <name type="scientific">Sporothrix schenckii 1099-18</name>
    <dbReference type="NCBI Taxonomy" id="1397361"/>
    <lineage>
        <taxon>Eukaryota</taxon>
        <taxon>Fungi</taxon>
        <taxon>Dikarya</taxon>
        <taxon>Ascomycota</taxon>
        <taxon>Pezizomycotina</taxon>
        <taxon>Sordariomycetes</taxon>
        <taxon>Sordariomycetidae</taxon>
        <taxon>Ophiostomatales</taxon>
        <taxon>Ophiostomataceae</taxon>
        <taxon>Sporothrix</taxon>
    </lineage>
</organism>
<sequence length="94" mass="10387">MTRNWKKALLKALCYWYGLVAASPSFVTAASAAKLTPFVPLFLGAVTRGDCPLSVSFFDGRPGEDREAMVKPQNQKLLRCRIQRPGTSRVLEEG</sequence>
<gene>
    <name evidence="1" type="ORF">SPSK_10380</name>
</gene>